<gene>
    <name evidence="2" type="ORF">B0I18_11427</name>
</gene>
<evidence type="ECO:0000313" key="2">
    <source>
        <dbReference type="EMBL" id="PSK88816.1"/>
    </source>
</evidence>
<sequence length="143" mass="16175">MKIKYLLPAVLLCSSISRAATVTGSWLYKGKVDGKMPVTLYINATDPCGGHVIYDAIYKYDGKSRWLSLNAEVNEKDDYCLTESGFTGVMILHRNGKELKGVWISPNRKRSLNVVLQQQLLSPEEKQRMEQAREQAAYELNDC</sequence>
<name>A0A2P8CV29_9BACT</name>
<dbReference type="AlphaFoldDB" id="A0A2P8CV29"/>
<protein>
    <recommendedName>
        <fullName evidence="4">Lipocalin-like protein</fullName>
    </recommendedName>
</protein>
<keyword evidence="1" id="KW-0732">Signal</keyword>
<accession>A0A2P8CV29</accession>
<organism evidence="2 3">
    <name type="scientific">Taibaiella chishuiensis</name>
    <dbReference type="NCBI Taxonomy" id="1434707"/>
    <lineage>
        <taxon>Bacteria</taxon>
        <taxon>Pseudomonadati</taxon>
        <taxon>Bacteroidota</taxon>
        <taxon>Chitinophagia</taxon>
        <taxon>Chitinophagales</taxon>
        <taxon>Chitinophagaceae</taxon>
        <taxon>Taibaiella</taxon>
    </lineage>
</organism>
<feature type="signal peptide" evidence="1">
    <location>
        <begin position="1"/>
        <end position="19"/>
    </location>
</feature>
<keyword evidence="3" id="KW-1185">Reference proteome</keyword>
<evidence type="ECO:0000313" key="3">
    <source>
        <dbReference type="Proteomes" id="UP000240572"/>
    </source>
</evidence>
<evidence type="ECO:0000256" key="1">
    <source>
        <dbReference type="SAM" id="SignalP"/>
    </source>
</evidence>
<dbReference type="RefSeq" id="WP_106525175.1">
    <property type="nucleotide sequence ID" value="NZ_PYGD01000014.1"/>
</dbReference>
<dbReference type="Proteomes" id="UP000240572">
    <property type="component" value="Unassembled WGS sequence"/>
</dbReference>
<dbReference type="EMBL" id="PYGD01000014">
    <property type="protein sequence ID" value="PSK88816.1"/>
    <property type="molecule type" value="Genomic_DNA"/>
</dbReference>
<evidence type="ECO:0008006" key="4">
    <source>
        <dbReference type="Google" id="ProtNLM"/>
    </source>
</evidence>
<dbReference type="OrthoDB" id="6025292at2"/>
<proteinExistence type="predicted"/>
<feature type="chain" id="PRO_5015145315" description="Lipocalin-like protein" evidence="1">
    <location>
        <begin position="20"/>
        <end position="143"/>
    </location>
</feature>
<comment type="caution">
    <text evidence="2">The sequence shown here is derived from an EMBL/GenBank/DDBJ whole genome shotgun (WGS) entry which is preliminary data.</text>
</comment>
<reference evidence="2 3" key="1">
    <citation type="submission" date="2018-03" db="EMBL/GenBank/DDBJ databases">
        <title>Genomic Encyclopedia of Type Strains, Phase III (KMG-III): the genomes of soil and plant-associated and newly described type strains.</title>
        <authorList>
            <person name="Whitman W."/>
        </authorList>
    </citation>
    <scope>NUCLEOTIDE SEQUENCE [LARGE SCALE GENOMIC DNA]</scope>
    <source>
        <strain evidence="2 3">CGMCC 1.12700</strain>
    </source>
</reference>